<organism evidence="1 2">
    <name type="scientific">Castanea mollissima</name>
    <name type="common">Chinese chestnut</name>
    <dbReference type="NCBI Taxonomy" id="60419"/>
    <lineage>
        <taxon>Eukaryota</taxon>
        <taxon>Viridiplantae</taxon>
        <taxon>Streptophyta</taxon>
        <taxon>Embryophyta</taxon>
        <taxon>Tracheophyta</taxon>
        <taxon>Spermatophyta</taxon>
        <taxon>Magnoliopsida</taxon>
        <taxon>eudicotyledons</taxon>
        <taxon>Gunneridae</taxon>
        <taxon>Pentapetalae</taxon>
        <taxon>rosids</taxon>
        <taxon>fabids</taxon>
        <taxon>Fagales</taxon>
        <taxon>Fagaceae</taxon>
        <taxon>Castanea</taxon>
    </lineage>
</organism>
<accession>A0A8J4QE36</accession>
<gene>
    <name evidence="1" type="ORF">CMV_029605</name>
</gene>
<proteinExistence type="predicted"/>
<evidence type="ECO:0000313" key="2">
    <source>
        <dbReference type="Proteomes" id="UP000737018"/>
    </source>
</evidence>
<comment type="caution">
    <text evidence="1">The sequence shown here is derived from an EMBL/GenBank/DDBJ whole genome shotgun (WGS) entry which is preliminary data.</text>
</comment>
<evidence type="ECO:0000313" key="1">
    <source>
        <dbReference type="EMBL" id="KAF3943868.1"/>
    </source>
</evidence>
<dbReference type="Proteomes" id="UP000737018">
    <property type="component" value="Unassembled WGS sequence"/>
</dbReference>
<name>A0A8J4QE36_9ROSI</name>
<dbReference type="EMBL" id="JRKL02012751">
    <property type="protein sequence ID" value="KAF3943868.1"/>
    <property type="molecule type" value="Genomic_DNA"/>
</dbReference>
<protein>
    <submittedName>
        <fullName evidence="1">Uncharacterized protein</fullName>
    </submittedName>
</protein>
<sequence>MSSLLQLQQRTSLWKSSTHIRRLYSTEALESGFPKPDPKYNETIVAIPRSKSGTNISTYLLSNVFCVVLIEAFGFNMVSIKICLVLCQPQHLGNLQEELRNKLKGLNCYLELESS</sequence>
<dbReference type="AlphaFoldDB" id="A0A8J4QE36"/>
<reference evidence="1" key="1">
    <citation type="submission" date="2020-03" db="EMBL/GenBank/DDBJ databases">
        <title>Castanea mollissima Vanexum genome sequencing.</title>
        <authorList>
            <person name="Staton M."/>
        </authorList>
    </citation>
    <scope>NUCLEOTIDE SEQUENCE</scope>
    <source>
        <tissue evidence="1">Leaf</tissue>
    </source>
</reference>
<keyword evidence="2" id="KW-1185">Reference proteome</keyword>